<keyword evidence="4 5" id="KW-0119">Carbohydrate metabolism</keyword>
<accession>A0ABU8CB44</accession>
<dbReference type="InterPro" id="IPR011059">
    <property type="entry name" value="Metal-dep_hydrolase_composite"/>
</dbReference>
<organism evidence="7 8">
    <name type="scientific">Rheinheimera muenzenbergensis</name>
    <dbReference type="NCBI Taxonomy" id="1193628"/>
    <lineage>
        <taxon>Bacteria</taxon>
        <taxon>Pseudomonadati</taxon>
        <taxon>Pseudomonadota</taxon>
        <taxon>Gammaproteobacteria</taxon>
        <taxon>Chromatiales</taxon>
        <taxon>Chromatiaceae</taxon>
        <taxon>Rheinheimera</taxon>
    </lineage>
</organism>
<reference evidence="7 8" key="1">
    <citation type="journal article" date="2023" name="Ecotoxicol. Environ. Saf.">
        <title>Mercury remediation potential of mercury-resistant strain Rheinheimera metallidurans sp. nov. isolated from a municipal waste dumping site.</title>
        <authorList>
            <person name="Yadav V."/>
            <person name="Manjhi A."/>
            <person name="Vadakedath N."/>
        </authorList>
    </citation>
    <scope>NUCLEOTIDE SEQUENCE [LARGE SCALE GENOMIC DNA]</scope>
    <source>
        <strain evidence="7 8">E-49</strain>
    </source>
</reference>
<dbReference type="PIRSF" id="PIRSF038994">
    <property type="entry name" value="NagA"/>
    <property type="match status" value="1"/>
</dbReference>
<dbReference type="InterPro" id="IPR006680">
    <property type="entry name" value="Amidohydro-rel"/>
</dbReference>
<gene>
    <name evidence="7" type="primary">nagA</name>
    <name evidence="7" type="ORF">MN202_16655</name>
</gene>
<dbReference type="CDD" id="cd00854">
    <property type="entry name" value="NagA"/>
    <property type="match status" value="1"/>
</dbReference>
<proteinExistence type="inferred from homology"/>
<dbReference type="SUPFAM" id="SSF51338">
    <property type="entry name" value="Composite domain of metallo-dependent hydrolases"/>
    <property type="match status" value="1"/>
</dbReference>
<evidence type="ECO:0000259" key="6">
    <source>
        <dbReference type="Pfam" id="PF01979"/>
    </source>
</evidence>
<comment type="caution">
    <text evidence="7">The sequence shown here is derived from an EMBL/GenBank/DDBJ whole genome shotgun (WGS) entry which is preliminary data.</text>
</comment>
<sequence length="379" mass="39697">MSAEALCLYAATVLLHGELQQHKYLLLQDGIIRKISDQPPPGVPLQRLTSGVLLPGFIDTQVNGGGGVLFNQQPTLAALQQMMQAHARFGTTAMLPTVITDDIEVMRRAAGAVAQAIQQAVPGIIGIHFEGPHLSTPKRGCHPPQYLRALTDAELALYQRTDLGVRLLTVAPECISPSQITQLVQSGVLVSLGHSNATADIVMAALDAGASGFTHLYNGMSALTSREPGMVGCALADSRAYCGIILDGEHLHPLAARIALNAKGATRLMLVTDAMSPVGTDEHEFAFFDGVVRRSGMKLTNAQGSLAGSVLDMASAVHYAASELGAGLAVAVQMASSTPAAFIGHSALRGAIAEGFNADLVWLNDDGTVQACWIAGHLQ</sequence>
<dbReference type="GO" id="GO:0008448">
    <property type="term" value="F:N-acetylglucosamine-6-phosphate deacetylase activity"/>
    <property type="evidence" value="ECO:0007669"/>
    <property type="project" value="UniProtKB-EC"/>
</dbReference>
<evidence type="ECO:0000313" key="8">
    <source>
        <dbReference type="Proteomes" id="UP001375382"/>
    </source>
</evidence>
<dbReference type="InterPro" id="IPR032466">
    <property type="entry name" value="Metal_Hydrolase"/>
</dbReference>
<evidence type="ECO:0000256" key="4">
    <source>
        <dbReference type="ARBA" id="ARBA00023277"/>
    </source>
</evidence>
<evidence type="ECO:0000256" key="1">
    <source>
        <dbReference type="ARBA" id="ARBA00010716"/>
    </source>
</evidence>
<evidence type="ECO:0000256" key="5">
    <source>
        <dbReference type="PIRNR" id="PIRNR038994"/>
    </source>
</evidence>
<dbReference type="SUPFAM" id="SSF51556">
    <property type="entry name" value="Metallo-dependent hydrolases"/>
    <property type="match status" value="1"/>
</dbReference>
<protein>
    <submittedName>
        <fullName evidence="7">N-acetylglucosamine-6-phosphate deacetylase</fullName>
        <ecNumber evidence="7">3.5.1.25</ecNumber>
    </submittedName>
</protein>
<keyword evidence="3 5" id="KW-0378">Hydrolase</keyword>
<dbReference type="InterPro" id="IPR003764">
    <property type="entry name" value="GlcNAc_6-P_deAcase"/>
</dbReference>
<keyword evidence="2" id="KW-0479">Metal-binding</keyword>
<evidence type="ECO:0000256" key="2">
    <source>
        <dbReference type="ARBA" id="ARBA00022723"/>
    </source>
</evidence>
<dbReference type="Gene3D" id="3.20.20.140">
    <property type="entry name" value="Metal-dependent hydrolases"/>
    <property type="match status" value="1"/>
</dbReference>
<dbReference type="RefSeq" id="WP_335737271.1">
    <property type="nucleotide sequence ID" value="NZ_JALAAR010000016.1"/>
</dbReference>
<dbReference type="Pfam" id="PF01979">
    <property type="entry name" value="Amidohydro_1"/>
    <property type="match status" value="1"/>
</dbReference>
<keyword evidence="8" id="KW-1185">Reference proteome</keyword>
<dbReference type="Proteomes" id="UP001375382">
    <property type="component" value="Unassembled WGS sequence"/>
</dbReference>
<feature type="domain" description="Amidohydrolase-related" evidence="6">
    <location>
        <begin position="52"/>
        <end position="377"/>
    </location>
</feature>
<dbReference type="EC" id="3.5.1.25" evidence="7"/>
<comment type="similarity">
    <text evidence="1 5">Belongs to the metallo-dependent hydrolases superfamily. NagA family.</text>
</comment>
<dbReference type="NCBIfam" id="TIGR00221">
    <property type="entry name" value="nagA"/>
    <property type="match status" value="1"/>
</dbReference>
<dbReference type="Gene3D" id="2.30.40.10">
    <property type="entry name" value="Urease, subunit C, domain 1"/>
    <property type="match status" value="1"/>
</dbReference>
<evidence type="ECO:0000313" key="7">
    <source>
        <dbReference type="EMBL" id="MEH8018876.1"/>
    </source>
</evidence>
<name>A0ABU8CB44_9GAMM</name>
<dbReference type="PANTHER" id="PTHR11113">
    <property type="entry name" value="N-ACETYLGLUCOSAMINE-6-PHOSPHATE DEACETYLASE"/>
    <property type="match status" value="1"/>
</dbReference>
<dbReference type="EMBL" id="JALAAR010000016">
    <property type="protein sequence ID" value="MEH8018876.1"/>
    <property type="molecule type" value="Genomic_DNA"/>
</dbReference>
<dbReference type="PANTHER" id="PTHR11113:SF14">
    <property type="entry name" value="N-ACETYLGLUCOSAMINE-6-PHOSPHATE DEACETYLASE"/>
    <property type="match status" value="1"/>
</dbReference>
<evidence type="ECO:0000256" key="3">
    <source>
        <dbReference type="ARBA" id="ARBA00022801"/>
    </source>
</evidence>